<evidence type="ECO:0000313" key="2">
    <source>
        <dbReference type="Proteomes" id="UP000290092"/>
    </source>
</evidence>
<dbReference type="Proteomes" id="UP000290092">
    <property type="component" value="Unassembled WGS sequence"/>
</dbReference>
<sequence length="118" mass="13973">MNLEQIINSSNSDEEIDNKCIETFINDVQSNFESFLKFPLYKYFVSYSTGIGYIEAHIGMQNKLAKARQKGRGGWWREDCSIELLYKLLEEHETKRNDGNDIDLCNFSMFIYFKEFKK</sequence>
<evidence type="ECO:0000313" key="1">
    <source>
        <dbReference type="EMBL" id="RXK13000.1"/>
    </source>
</evidence>
<organism evidence="1 2">
    <name type="scientific">Malaciobacter mytili LMG 24559</name>
    <dbReference type="NCBI Taxonomy" id="1032238"/>
    <lineage>
        <taxon>Bacteria</taxon>
        <taxon>Pseudomonadati</taxon>
        <taxon>Campylobacterota</taxon>
        <taxon>Epsilonproteobacteria</taxon>
        <taxon>Campylobacterales</taxon>
        <taxon>Arcobacteraceae</taxon>
        <taxon>Malaciobacter</taxon>
    </lineage>
</organism>
<reference evidence="1 2" key="1">
    <citation type="submission" date="2017-09" db="EMBL/GenBank/DDBJ databases">
        <title>Genomics of the genus Arcobacter.</title>
        <authorList>
            <person name="Perez-Cataluna A."/>
            <person name="Figueras M.J."/>
            <person name="Salas-Masso N."/>
        </authorList>
    </citation>
    <scope>NUCLEOTIDE SEQUENCE [LARGE SCALE GENOMIC DNA]</scope>
    <source>
        <strain evidence="1 2">CECT 7386</strain>
    </source>
</reference>
<gene>
    <name evidence="1" type="ORF">CP985_13475</name>
</gene>
<accession>A0AAX2AG35</accession>
<proteinExistence type="predicted"/>
<dbReference type="AlphaFoldDB" id="A0AAX2AG35"/>
<dbReference type="RefSeq" id="WP_114843397.1">
    <property type="nucleotide sequence ID" value="NZ_CP031220.1"/>
</dbReference>
<name>A0AAX2AG35_9BACT</name>
<dbReference type="KEGG" id="amyt:AMYT_a0197"/>
<keyword evidence="2" id="KW-1185">Reference proteome</keyword>
<comment type="caution">
    <text evidence="1">The sequence shown here is derived from an EMBL/GenBank/DDBJ whole genome shotgun (WGS) entry which is preliminary data.</text>
</comment>
<protein>
    <submittedName>
        <fullName evidence="1">Uncharacterized protein</fullName>
    </submittedName>
</protein>
<dbReference type="EMBL" id="NXID01000065">
    <property type="protein sequence ID" value="RXK13000.1"/>
    <property type="molecule type" value="Genomic_DNA"/>
</dbReference>